<dbReference type="InterPro" id="IPR027443">
    <property type="entry name" value="IPNS-like_sf"/>
</dbReference>
<dbReference type="GO" id="GO:0046872">
    <property type="term" value="F:metal ion binding"/>
    <property type="evidence" value="ECO:0007669"/>
    <property type="project" value="UniProtKB-KW"/>
</dbReference>
<proteinExistence type="inferred from homology"/>
<dbReference type="Proteomes" id="UP000041254">
    <property type="component" value="Unassembled WGS sequence"/>
</dbReference>
<organism evidence="3 4">
    <name type="scientific">Vitrella brassicaformis (strain CCMP3155)</name>
    <dbReference type="NCBI Taxonomy" id="1169540"/>
    <lineage>
        <taxon>Eukaryota</taxon>
        <taxon>Sar</taxon>
        <taxon>Alveolata</taxon>
        <taxon>Colpodellida</taxon>
        <taxon>Vitrellaceae</taxon>
        <taxon>Vitrella</taxon>
    </lineage>
</organism>
<keyword evidence="4" id="KW-1185">Reference proteome</keyword>
<keyword evidence="1" id="KW-0479">Metal-binding</keyword>
<dbReference type="Gene3D" id="2.60.120.330">
    <property type="entry name" value="B-lactam Antibiotic, Isopenicillin N Synthase, Chain"/>
    <property type="match status" value="1"/>
</dbReference>
<evidence type="ECO:0000313" key="3">
    <source>
        <dbReference type="EMBL" id="CEL94460.1"/>
    </source>
</evidence>
<dbReference type="InterPro" id="IPR026992">
    <property type="entry name" value="DIOX_N"/>
</dbReference>
<accession>A0A0G4EG57</accession>
<dbReference type="InterPro" id="IPR044861">
    <property type="entry name" value="IPNS-like_FE2OG_OXY"/>
</dbReference>
<dbReference type="InParanoid" id="A0A0G4EG57"/>
<protein>
    <recommendedName>
        <fullName evidence="2">Fe2OG dioxygenase domain-containing protein</fullName>
    </recommendedName>
</protein>
<evidence type="ECO:0000256" key="1">
    <source>
        <dbReference type="RuleBase" id="RU003682"/>
    </source>
</evidence>
<dbReference type="InterPro" id="IPR050231">
    <property type="entry name" value="Iron_ascorbate_oxido_reductase"/>
</dbReference>
<dbReference type="PROSITE" id="PS51471">
    <property type="entry name" value="FE2OG_OXY"/>
    <property type="match status" value="1"/>
</dbReference>
<dbReference type="OMA" id="WHRGYSG"/>
<dbReference type="GO" id="GO:0016491">
    <property type="term" value="F:oxidoreductase activity"/>
    <property type="evidence" value="ECO:0007669"/>
    <property type="project" value="UniProtKB-KW"/>
</dbReference>
<dbReference type="InterPro" id="IPR005123">
    <property type="entry name" value="Oxoglu/Fe-dep_dioxygenase_dom"/>
</dbReference>
<dbReference type="Pfam" id="PF03171">
    <property type="entry name" value="2OG-FeII_Oxy"/>
    <property type="match status" value="1"/>
</dbReference>
<sequence length="332" mass="37737">MVVAHDQDENAYEGGIGGDGVIAVKKIEKIDMSSFDSCRKEIRQRVWEAASDIGFFQLVNHLVPKDMIAKMFDYSEQFFSLPMEKKQALAYKKEFNAGFEYLAQIRPSTGTPDQKESFTMSGRAMTRDFWPSEDDLPGFKEFVIKFMRTSYKVAKQLFECFAESLGFEPDFFNLLHDLDAEDSQIALRLLHYHDCTGRTFAPGYWRAGAHTDWDSLTLLYQREGQGGLEVCGGKAALEGKVEWSPVEPRLGDITVNIGDMLKRWSDDRLKSTWHRVRLPREGEYMGPRYSIAFFTQANYSAVIQGPGKAYPAITAGEFQLQRINNSYGTRGA</sequence>
<evidence type="ECO:0000259" key="2">
    <source>
        <dbReference type="PROSITE" id="PS51471"/>
    </source>
</evidence>
<reference evidence="3 4" key="1">
    <citation type="submission" date="2014-11" db="EMBL/GenBank/DDBJ databases">
        <authorList>
            <person name="Zhu J."/>
            <person name="Qi W."/>
            <person name="Song R."/>
        </authorList>
    </citation>
    <scope>NUCLEOTIDE SEQUENCE [LARGE SCALE GENOMIC DNA]</scope>
</reference>
<dbReference type="PANTHER" id="PTHR47990">
    <property type="entry name" value="2-OXOGLUTARATE (2OG) AND FE(II)-DEPENDENT OXYGENASE SUPERFAMILY PROTEIN-RELATED"/>
    <property type="match status" value="1"/>
</dbReference>
<comment type="similarity">
    <text evidence="1">Belongs to the iron/ascorbate-dependent oxidoreductase family.</text>
</comment>
<keyword evidence="1" id="KW-0560">Oxidoreductase</keyword>
<dbReference type="STRING" id="1169540.A0A0G4EG57"/>
<feature type="domain" description="Fe2OG dioxygenase" evidence="2">
    <location>
        <begin position="182"/>
        <end position="297"/>
    </location>
</feature>
<evidence type="ECO:0000313" key="4">
    <source>
        <dbReference type="Proteomes" id="UP000041254"/>
    </source>
</evidence>
<dbReference type="EMBL" id="CDMY01000219">
    <property type="protein sequence ID" value="CEL94460.1"/>
    <property type="molecule type" value="Genomic_DNA"/>
</dbReference>
<gene>
    <name evidence="3" type="ORF">Vbra_2075</name>
</gene>
<dbReference type="AlphaFoldDB" id="A0A0G4EG57"/>
<dbReference type="PhylomeDB" id="A0A0G4EG57"/>
<keyword evidence="1" id="KW-0408">Iron</keyword>
<name>A0A0G4EG57_VITBC</name>
<dbReference type="Pfam" id="PF14226">
    <property type="entry name" value="DIOX_N"/>
    <property type="match status" value="1"/>
</dbReference>
<dbReference type="SUPFAM" id="SSF51197">
    <property type="entry name" value="Clavaminate synthase-like"/>
    <property type="match status" value="1"/>
</dbReference>
<dbReference type="VEuPathDB" id="CryptoDB:Vbra_2075"/>
<dbReference type="OrthoDB" id="288590at2759"/>